<dbReference type="GO" id="GO:0005524">
    <property type="term" value="F:ATP binding"/>
    <property type="evidence" value="ECO:0007669"/>
    <property type="project" value="UniProtKB-KW"/>
</dbReference>
<dbReference type="InterPro" id="IPR014001">
    <property type="entry name" value="Helicase_ATP-bd"/>
</dbReference>
<keyword evidence="5" id="KW-0378">Hydrolase</keyword>
<dbReference type="PANTHER" id="PTHR47962:SF5">
    <property type="entry name" value="ATP-DEPENDENT HELICASE LHR-RELATED"/>
    <property type="match status" value="1"/>
</dbReference>
<dbReference type="GO" id="GO:0016887">
    <property type="term" value="F:ATP hydrolysis activity"/>
    <property type="evidence" value="ECO:0007669"/>
    <property type="project" value="TreeGrafter"/>
</dbReference>
<keyword evidence="5" id="KW-0347">Helicase</keyword>
<dbReference type="SMART" id="SM00487">
    <property type="entry name" value="DEXDc"/>
    <property type="match status" value="1"/>
</dbReference>
<feature type="domain" description="Helicase ATP-binding" evidence="3">
    <location>
        <begin position="35"/>
        <end position="214"/>
    </location>
</feature>
<dbReference type="PANTHER" id="PTHR47962">
    <property type="entry name" value="ATP-DEPENDENT HELICASE LHR-RELATED-RELATED"/>
    <property type="match status" value="1"/>
</dbReference>
<evidence type="ECO:0000256" key="1">
    <source>
        <dbReference type="ARBA" id="ARBA00022741"/>
    </source>
</evidence>
<organism evidence="5 6">
    <name type="scientific">Desulfosarcina widdelii</name>
    <dbReference type="NCBI Taxonomy" id="947919"/>
    <lineage>
        <taxon>Bacteria</taxon>
        <taxon>Pseudomonadati</taxon>
        <taxon>Thermodesulfobacteriota</taxon>
        <taxon>Desulfobacteria</taxon>
        <taxon>Desulfobacterales</taxon>
        <taxon>Desulfosarcinaceae</taxon>
        <taxon>Desulfosarcina</taxon>
    </lineage>
</organism>
<dbReference type="CDD" id="cd17922">
    <property type="entry name" value="DEXHc_LHR-like"/>
    <property type="match status" value="1"/>
</dbReference>
<dbReference type="CDD" id="cd18796">
    <property type="entry name" value="SF2_C_LHR"/>
    <property type="match status" value="1"/>
</dbReference>
<keyword evidence="1" id="KW-0547">Nucleotide-binding</keyword>
<evidence type="ECO:0000256" key="2">
    <source>
        <dbReference type="ARBA" id="ARBA00022840"/>
    </source>
</evidence>
<proteinExistence type="predicted"/>
<protein>
    <submittedName>
        <fullName evidence="5">ATP-dependent helicase</fullName>
    </submittedName>
</protein>
<dbReference type="RefSeq" id="WP_155306495.1">
    <property type="nucleotide sequence ID" value="NZ_AP021875.1"/>
</dbReference>
<dbReference type="InterPro" id="IPR011545">
    <property type="entry name" value="DEAD/DEAH_box_helicase_dom"/>
</dbReference>
<dbReference type="GO" id="GO:0003677">
    <property type="term" value="F:DNA binding"/>
    <property type="evidence" value="ECO:0007669"/>
    <property type="project" value="TreeGrafter"/>
</dbReference>
<dbReference type="SMART" id="SM00490">
    <property type="entry name" value="HELICc"/>
    <property type="match status" value="1"/>
</dbReference>
<dbReference type="InterPro" id="IPR052511">
    <property type="entry name" value="ATP-dep_Helicase"/>
</dbReference>
<dbReference type="Proteomes" id="UP000427769">
    <property type="component" value="Chromosome"/>
</dbReference>
<dbReference type="Pfam" id="PF00271">
    <property type="entry name" value="Helicase_C"/>
    <property type="match status" value="1"/>
</dbReference>
<dbReference type="AlphaFoldDB" id="A0A5K7Z7J7"/>
<dbReference type="KEGG" id="dwd:DSCW_52030"/>
<sequence length="721" mass="80929">MSDSANFEKLHKGVKRWIWNQKWASLRDIQEEAIVPILNADSDVIISASTAAGKTEAAFLPACSKIVDQNPDGIGILYISPLKALINDQYRRLQGLCDILDISVTPWHGDVSRSLKLKQQRNPNGILLITPESLESLLLNQGSWTLKAFSNLCYIIIDEFHEFIGSERGCQLQSLMHRLEFLLQKTIPRIALSATLGDMEQVADYLRPNHKIPFKIIESTASHSDLKIQLRGYLSPHEQNEEVPSSFEKITNDLYSILRGKSHLVFANSRARTEDIAVTLSDLCEKSFVPNEFFPHHGSLSKEIRESLEARLQKESLPTTAVCTLTLELGIDIGKVTSIAQVTAPHSVASLRQRLGRSGRRGEPSILRLFIPEQEITKSSHLLDRLRVHTVQCIAMINLLLKKWYEPAPTNQYHLSTLVQQTLSLIGQYGGVHATQLWALLCESGPFSSIDQPLYVAFLRALGEKDLITQASDGQLILGAKGERLVGHYSFYTAFKTPEEYRLEYHGKILGSVPIDKPLVESQQIVFAGKRWEVKSIDHEGKLIILKKAKGGSPPTFSGDGLFVHDIVRQEMRRVYHNRSIPIYLDEEAKSIVYEGFEYYHALNLDDIQVFQSGKTVFIAPWLGDQITNTITILLKLNGLLASCFGGFIEITNSTTDEVHDVIRNIIESPKLTATEIANYIPDTILEKHDYFLPKAIRDIGYGARSFNIDGAYSCLNDIAK</sequence>
<accession>A0A5K7Z7J7</accession>
<evidence type="ECO:0000313" key="5">
    <source>
        <dbReference type="EMBL" id="BBO77786.1"/>
    </source>
</evidence>
<dbReference type="Pfam" id="PF00270">
    <property type="entry name" value="DEAD"/>
    <property type="match status" value="1"/>
</dbReference>
<dbReference type="SUPFAM" id="SSF52540">
    <property type="entry name" value="P-loop containing nucleoside triphosphate hydrolases"/>
    <property type="match status" value="2"/>
</dbReference>
<dbReference type="GO" id="GO:0004386">
    <property type="term" value="F:helicase activity"/>
    <property type="evidence" value="ECO:0007669"/>
    <property type="project" value="UniProtKB-KW"/>
</dbReference>
<dbReference type="Gene3D" id="3.40.50.300">
    <property type="entry name" value="P-loop containing nucleotide triphosphate hydrolases"/>
    <property type="match status" value="2"/>
</dbReference>
<dbReference type="InterPro" id="IPR027417">
    <property type="entry name" value="P-loop_NTPase"/>
</dbReference>
<dbReference type="OrthoDB" id="9815222at2"/>
<dbReference type="InterPro" id="IPR001650">
    <property type="entry name" value="Helicase_C-like"/>
</dbReference>
<gene>
    <name evidence="5" type="ORF">DSCW_52030</name>
</gene>
<dbReference type="PROSITE" id="PS51192">
    <property type="entry name" value="HELICASE_ATP_BIND_1"/>
    <property type="match status" value="1"/>
</dbReference>
<keyword evidence="6" id="KW-1185">Reference proteome</keyword>
<dbReference type="EMBL" id="AP021875">
    <property type="protein sequence ID" value="BBO77786.1"/>
    <property type="molecule type" value="Genomic_DNA"/>
</dbReference>
<reference evidence="5 6" key="1">
    <citation type="submission" date="2019-11" db="EMBL/GenBank/DDBJ databases">
        <title>Comparative genomics of hydrocarbon-degrading Desulfosarcina strains.</title>
        <authorList>
            <person name="Watanabe M."/>
            <person name="Kojima H."/>
            <person name="Fukui M."/>
        </authorList>
    </citation>
    <scope>NUCLEOTIDE SEQUENCE [LARGE SCALE GENOMIC DNA]</scope>
    <source>
        <strain evidence="5 6">PP31</strain>
    </source>
</reference>
<evidence type="ECO:0000259" key="4">
    <source>
        <dbReference type="PROSITE" id="PS51194"/>
    </source>
</evidence>
<dbReference type="PROSITE" id="PS51194">
    <property type="entry name" value="HELICASE_CTER"/>
    <property type="match status" value="1"/>
</dbReference>
<evidence type="ECO:0000259" key="3">
    <source>
        <dbReference type="PROSITE" id="PS51192"/>
    </source>
</evidence>
<name>A0A5K7Z7J7_9BACT</name>
<evidence type="ECO:0000313" key="6">
    <source>
        <dbReference type="Proteomes" id="UP000427769"/>
    </source>
</evidence>
<feature type="domain" description="Helicase C-terminal" evidence="4">
    <location>
        <begin position="249"/>
        <end position="405"/>
    </location>
</feature>
<keyword evidence="2" id="KW-0067">ATP-binding</keyword>